<gene>
    <name evidence="14" type="ORF">CBOVIS_LOCUS10119</name>
</gene>
<dbReference type="Proteomes" id="UP000494206">
    <property type="component" value="Unassembled WGS sequence"/>
</dbReference>
<keyword evidence="4 8" id="KW-0813">Transport</keyword>
<dbReference type="InterPro" id="IPR048898">
    <property type="entry name" value="OB_NMD3"/>
</dbReference>
<evidence type="ECO:0000256" key="10">
    <source>
        <dbReference type="SAM" id="MobiDB-lite"/>
    </source>
</evidence>
<keyword evidence="7 8" id="KW-0539">Nucleus</keyword>
<dbReference type="OrthoDB" id="203821at2759"/>
<comment type="caution">
    <text evidence="14">The sequence shown here is derived from an EMBL/GenBank/DDBJ whole genome shotgun (WGS) entry which is preliminary data.</text>
</comment>
<keyword evidence="5 8" id="KW-0963">Cytoplasm</keyword>
<evidence type="ECO:0000256" key="2">
    <source>
        <dbReference type="ARBA" id="ARBA00009794"/>
    </source>
</evidence>
<dbReference type="InterPro" id="IPR048899">
    <property type="entry name" value="NMD_SH3"/>
</dbReference>
<keyword evidence="6 8" id="KW-0653">Protein transport</keyword>
<evidence type="ECO:0000256" key="8">
    <source>
        <dbReference type="RuleBase" id="RU364108"/>
    </source>
</evidence>
<keyword evidence="15" id="KW-1185">Reference proteome</keyword>
<evidence type="ECO:0000256" key="7">
    <source>
        <dbReference type="ARBA" id="ARBA00023242"/>
    </source>
</evidence>
<dbReference type="GO" id="GO:0005737">
    <property type="term" value="C:cytoplasm"/>
    <property type="evidence" value="ECO:0007669"/>
    <property type="project" value="UniProtKB-SubCell"/>
</dbReference>
<feature type="domain" description="60S ribosomal export protein NMD3 OB-fold" evidence="12">
    <location>
        <begin position="446"/>
        <end position="541"/>
    </location>
</feature>
<comment type="similarity">
    <text evidence="2 8">Belongs to the NMD3 family.</text>
</comment>
<dbReference type="Pfam" id="PF21193">
    <property type="entry name" value="NMD_SH3"/>
    <property type="match status" value="1"/>
</dbReference>
<dbReference type="GO" id="GO:0043023">
    <property type="term" value="F:ribosomal large subunit binding"/>
    <property type="evidence" value="ECO:0007669"/>
    <property type="project" value="InterPro"/>
</dbReference>
<evidence type="ECO:0000313" key="14">
    <source>
        <dbReference type="EMBL" id="CAB3408327.1"/>
    </source>
</evidence>
<evidence type="ECO:0000313" key="15">
    <source>
        <dbReference type="Proteomes" id="UP000494206"/>
    </source>
</evidence>
<dbReference type="InterPro" id="IPR039768">
    <property type="entry name" value="Nmd3"/>
</dbReference>
<dbReference type="Pfam" id="PF04981">
    <property type="entry name" value="NMD3"/>
    <property type="match status" value="1"/>
</dbReference>
<evidence type="ECO:0000256" key="1">
    <source>
        <dbReference type="ARBA" id="ARBA00002269"/>
    </source>
</evidence>
<dbReference type="AlphaFoldDB" id="A0A8S1F8T8"/>
<reference evidence="14 15" key="1">
    <citation type="submission" date="2020-04" db="EMBL/GenBank/DDBJ databases">
        <authorList>
            <person name="Laetsch R D."/>
            <person name="Stevens L."/>
            <person name="Kumar S."/>
            <person name="Blaxter L. M."/>
        </authorList>
    </citation>
    <scope>NUCLEOTIDE SEQUENCE [LARGE SCALE GENOMIC DNA]</scope>
</reference>
<dbReference type="InterPro" id="IPR007064">
    <property type="entry name" value="Nmd3_N"/>
</dbReference>
<proteinExistence type="inferred from homology"/>
<evidence type="ECO:0000256" key="6">
    <source>
        <dbReference type="ARBA" id="ARBA00022927"/>
    </source>
</evidence>
<evidence type="ECO:0000256" key="9">
    <source>
        <dbReference type="SAM" id="Coils"/>
    </source>
</evidence>
<protein>
    <recommendedName>
        <fullName evidence="3 8">60S ribosomal export protein NMD3</fullName>
    </recommendedName>
</protein>
<evidence type="ECO:0000259" key="12">
    <source>
        <dbReference type="Pfam" id="PF21192"/>
    </source>
</evidence>
<organism evidence="14 15">
    <name type="scientific">Caenorhabditis bovis</name>
    <dbReference type="NCBI Taxonomy" id="2654633"/>
    <lineage>
        <taxon>Eukaryota</taxon>
        <taxon>Metazoa</taxon>
        <taxon>Ecdysozoa</taxon>
        <taxon>Nematoda</taxon>
        <taxon>Chromadorea</taxon>
        <taxon>Rhabditida</taxon>
        <taxon>Rhabditina</taxon>
        <taxon>Rhabditomorpha</taxon>
        <taxon>Rhabditoidea</taxon>
        <taxon>Rhabditidae</taxon>
        <taxon>Peloderinae</taxon>
        <taxon>Caenorhabditis</taxon>
    </lineage>
</organism>
<evidence type="ECO:0000256" key="5">
    <source>
        <dbReference type="ARBA" id="ARBA00022490"/>
    </source>
</evidence>
<dbReference type="PANTHER" id="PTHR12746:SF2">
    <property type="entry name" value="60S RIBOSOMAL EXPORT PROTEIN NMD3"/>
    <property type="match status" value="1"/>
</dbReference>
<evidence type="ECO:0000256" key="4">
    <source>
        <dbReference type="ARBA" id="ARBA00022448"/>
    </source>
</evidence>
<comment type="function">
    <text evidence="1 8">Acts as an adapter for the XPO1/CRM1-mediated export of the 60S ribosomal subunit.</text>
</comment>
<evidence type="ECO:0000259" key="11">
    <source>
        <dbReference type="Pfam" id="PF04981"/>
    </source>
</evidence>
<dbReference type="GO" id="GO:0015031">
    <property type="term" value="P:protein transport"/>
    <property type="evidence" value="ECO:0007669"/>
    <property type="project" value="UniProtKB-KW"/>
</dbReference>
<feature type="region of interest" description="Disordered" evidence="10">
    <location>
        <begin position="629"/>
        <end position="650"/>
    </location>
</feature>
<feature type="domain" description="Nmd3 N-terminal" evidence="11">
    <location>
        <begin position="150"/>
        <end position="379"/>
    </location>
</feature>
<evidence type="ECO:0000259" key="13">
    <source>
        <dbReference type="Pfam" id="PF21193"/>
    </source>
</evidence>
<dbReference type="GO" id="GO:0005634">
    <property type="term" value="C:nucleus"/>
    <property type="evidence" value="ECO:0007669"/>
    <property type="project" value="UniProtKB-SubCell"/>
</dbReference>
<dbReference type="GO" id="GO:0000055">
    <property type="term" value="P:ribosomal large subunit export from nucleus"/>
    <property type="evidence" value="ECO:0007669"/>
    <property type="project" value="TreeGrafter"/>
</dbReference>
<comment type="subcellular location">
    <subcellularLocation>
        <location evidence="8">Cytoplasm</location>
    </subcellularLocation>
    <subcellularLocation>
        <location evidence="8">Nucleus</location>
    </subcellularLocation>
</comment>
<dbReference type="PANTHER" id="PTHR12746">
    <property type="entry name" value="NONSENSE-MEDIATED MRNA DECAY PROTEIN 3"/>
    <property type="match status" value="1"/>
</dbReference>
<name>A0A8S1F8T8_9PELO</name>
<sequence>MQDELDVFLEEASIALKLAEEGHDVSHLAEKLMEQADMISEVPSESIDPHFLSKSLAKLAGTSPNVSFTKYDYSKSPSFRYRSPRIPSLEEDLEEVEENGRRLEEERKILTEKVTQTNSPRFEVPLRYIVSASVKMHTLDIKTTVGLIACCECGVAIEPNPANMCSGCLRSKVDITEGITRTATIYMCKFCDRYFVPPSAWMRAELESKELLSICLKKMKPMLTKVRLTDACFVWTEAHSKRIKVKLTVQKEVFTNTILQQAVVVEFSVQSQLCDDCRRAEAKDFWRACVQVRQRAEFKKTLFYLEQLLLKHSAHKECTGVKPVPTGIDFFFAKQQEARKFVDFLMTVLPCKYHYAQELVSHDTKNNTYDYKHTFCVEIVPICRDNIVCLPKKAAQQYGNMSQIVLCLRVSNVITLIDPNNLQMVDVQATTFWREPFEALCGPKQLTEFYVLDVDVIDNFERKAGHGFVSKKHQLADVWLVRSDQVGMSDAETLSARTHLGHLLQPGDLVLAFDIKNCNVNNSTFDAMNTDNIPDAIIVRKVFDKTKRAAKRVWKLKRLVVDGNIVGNETASVADEFQGFMEDIEEDVLMREKINIYKDEDKMKQVPMVEADDDVIPDAPTLAEMLDDLNMEDEDMKDAEAESDDEEMQE</sequence>
<feature type="coiled-coil region" evidence="9">
    <location>
        <begin position="86"/>
        <end position="113"/>
    </location>
</feature>
<dbReference type="Pfam" id="PF21192">
    <property type="entry name" value="OB_NMD3"/>
    <property type="match status" value="1"/>
</dbReference>
<accession>A0A8S1F8T8</accession>
<evidence type="ECO:0000256" key="3">
    <source>
        <dbReference type="ARBA" id="ARBA00017035"/>
    </source>
</evidence>
<dbReference type="EMBL" id="CADEPM010000007">
    <property type="protein sequence ID" value="CAB3408327.1"/>
    <property type="molecule type" value="Genomic_DNA"/>
</dbReference>
<keyword evidence="9" id="KW-0175">Coiled coil</keyword>
<feature type="domain" description="60S ribosomal export protein NMD3 SH3" evidence="13">
    <location>
        <begin position="382"/>
        <end position="429"/>
    </location>
</feature>